<dbReference type="PANTHER" id="PTHR25462:SF296">
    <property type="entry name" value="MEIOTIC P26, ISOFORM F"/>
    <property type="match status" value="1"/>
</dbReference>
<keyword evidence="5" id="KW-0472">Membrane</keyword>
<keyword evidence="5" id="KW-1133">Transmembrane helix</keyword>
<proteinExistence type="predicted"/>
<organism evidence="8 9">
    <name type="scientific">Pomacea canaliculata</name>
    <name type="common">Golden apple snail</name>
    <dbReference type="NCBI Taxonomy" id="400727"/>
    <lineage>
        <taxon>Eukaryota</taxon>
        <taxon>Metazoa</taxon>
        <taxon>Spiralia</taxon>
        <taxon>Lophotrochozoa</taxon>
        <taxon>Mollusca</taxon>
        <taxon>Gastropoda</taxon>
        <taxon>Caenogastropoda</taxon>
        <taxon>Architaenioglossa</taxon>
        <taxon>Ampullarioidea</taxon>
        <taxon>Ampullariidae</taxon>
        <taxon>Pomacea</taxon>
    </lineage>
</organism>
<evidence type="ECO:0000259" key="7">
    <source>
        <dbReference type="PROSITE" id="PS50119"/>
    </source>
</evidence>
<protein>
    <recommendedName>
        <fullName evidence="10">RING-type domain-containing protein</fullName>
    </recommendedName>
</protein>
<dbReference type="InterPro" id="IPR027370">
    <property type="entry name" value="Znf-RING_euk"/>
</dbReference>
<keyword evidence="1" id="KW-0479">Metal-binding</keyword>
<reference evidence="8 9" key="1">
    <citation type="submission" date="2018-04" db="EMBL/GenBank/DDBJ databases">
        <title>The genome of golden apple snail Pomacea canaliculata provides insight into stress tolerance and invasive adaptation.</title>
        <authorList>
            <person name="Liu C."/>
            <person name="Liu B."/>
            <person name="Ren Y."/>
            <person name="Zhang Y."/>
            <person name="Wang H."/>
            <person name="Li S."/>
            <person name="Jiang F."/>
            <person name="Yin L."/>
            <person name="Zhang G."/>
            <person name="Qian W."/>
            <person name="Fan W."/>
        </authorList>
    </citation>
    <scope>NUCLEOTIDE SEQUENCE [LARGE SCALE GENOMIC DNA]</scope>
    <source>
        <strain evidence="8">SZHN2017</strain>
        <tissue evidence="8">Muscle</tissue>
    </source>
</reference>
<evidence type="ECO:0000313" key="8">
    <source>
        <dbReference type="EMBL" id="PVD29917.1"/>
    </source>
</evidence>
<evidence type="ECO:0000313" key="9">
    <source>
        <dbReference type="Proteomes" id="UP000245119"/>
    </source>
</evidence>
<gene>
    <name evidence="8" type="ORF">C0Q70_09175</name>
</gene>
<keyword evidence="3" id="KW-0862">Zinc</keyword>
<evidence type="ECO:0000256" key="3">
    <source>
        <dbReference type="ARBA" id="ARBA00022833"/>
    </source>
</evidence>
<comment type="caution">
    <text evidence="8">The sequence shown here is derived from an EMBL/GenBank/DDBJ whole genome shotgun (WGS) entry which is preliminary data.</text>
</comment>
<dbReference type="Pfam" id="PF00643">
    <property type="entry name" value="zf-B_box"/>
    <property type="match status" value="1"/>
</dbReference>
<evidence type="ECO:0000256" key="2">
    <source>
        <dbReference type="ARBA" id="ARBA00022771"/>
    </source>
</evidence>
<dbReference type="GO" id="GO:0061630">
    <property type="term" value="F:ubiquitin protein ligase activity"/>
    <property type="evidence" value="ECO:0007669"/>
    <property type="project" value="TreeGrafter"/>
</dbReference>
<dbReference type="PROSITE" id="PS50119">
    <property type="entry name" value="ZF_BBOX"/>
    <property type="match status" value="1"/>
</dbReference>
<dbReference type="InterPro" id="IPR047153">
    <property type="entry name" value="TRIM45/56/19-like"/>
</dbReference>
<feature type="domain" description="RING-type" evidence="6">
    <location>
        <begin position="21"/>
        <end position="64"/>
    </location>
</feature>
<accession>A0A2T7P907</accession>
<dbReference type="SMART" id="SM00336">
    <property type="entry name" value="BBOX"/>
    <property type="match status" value="1"/>
</dbReference>
<dbReference type="InterPro" id="IPR001841">
    <property type="entry name" value="Znf_RING"/>
</dbReference>
<dbReference type="Gene3D" id="3.30.160.60">
    <property type="entry name" value="Classic Zinc Finger"/>
    <property type="match status" value="1"/>
</dbReference>
<dbReference type="PROSITE" id="PS50089">
    <property type="entry name" value="ZF_RING_2"/>
    <property type="match status" value="1"/>
</dbReference>
<evidence type="ECO:0008006" key="10">
    <source>
        <dbReference type="Google" id="ProtNLM"/>
    </source>
</evidence>
<dbReference type="InterPro" id="IPR000315">
    <property type="entry name" value="Znf_B-box"/>
</dbReference>
<dbReference type="GO" id="GO:0005654">
    <property type="term" value="C:nucleoplasm"/>
    <property type="evidence" value="ECO:0007669"/>
    <property type="project" value="TreeGrafter"/>
</dbReference>
<dbReference type="SUPFAM" id="SSF57845">
    <property type="entry name" value="B-box zinc-binding domain"/>
    <property type="match status" value="1"/>
</dbReference>
<feature type="transmembrane region" description="Helical" evidence="5">
    <location>
        <begin position="393"/>
        <end position="417"/>
    </location>
</feature>
<evidence type="ECO:0000256" key="4">
    <source>
        <dbReference type="PROSITE-ProRule" id="PRU00024"/>
    </source>
</evidence>
<keyword evidence="2 4" id="KW-0863">Zinc-finger</keyword>
<dbReference type="GO" id="GO:0008270">
    <property type="term" value="F:zinc ion binding"/>
    <property type="evidence" value="ECO:0007669"/>
    <property type="project" value="UniProtKB-KW"/>
</dbReference>
<dbReference type="PROSITE" id="PS00518">
    <property type="entry name" value="ZF_RING_1"/>
    <property type="match status" value="1"/>
</dbReference>
<dbReference type="OMA" id="HEHRLFK"/>
<dbReference type="CDD" id="cd19756">
    <property type="entry name" value="Bbox2"/>
    <property type="match status" value="1"/>
</dbReference>
<dbReference type="SMART" id="SM00184">
    <property type="entry name" value="RING"/>
    <property type="match status" value="2"/>
</dbReference>
<feature type="transmembrane region" description="Helical" evidence="5">
    <location>
        <begin position="423"/>
        <end position="441"/>
    </location>
</feature>
<dbReference type="PANTHER" id="PTHR25462">
    <property type="entry name" value="BONUS, ISOFORM C-RELATED"/>
    <property type="match status" value="1"/>
</dbReference>
<evidence type="ECO:0000256" key="5">
    <source>
        <dbReference type="SAM" id="Phobius"/>
    </source>
</evidence>
<dbReference type="EMBL" id="PZQS01000005">
    <property type="protein sequence ID" value="PVD29917.1"/>
    <property type="molecule type" value="Genomic_DNA"/>
</dbReference>
<keyword evidence="9" id="KW-1185">Reference proteome</keyword>
<dbReference type="OrthoDB" id="264520at2759"/>
<name>A0A2T7P907_POMCA</name>
<dbReference type="InterPro" id="IPR013083">
    <property type="entry name" value="Znf_RING/FYVE/PHD"/>
</dbReference>
<feature type="transmembrane region" description="Helical" evidence="5">
    <location>
        <begin position="353"/>
        <end position="373"/>
    </location>
</feature>
<feature type="domain" description="B box-type" evidence="7">
    <location>
        <begin position="157"/>
        <end position="198"/>
    </location>
</feature>
<evidence type="ECO:0000259" key="6">
    <source>
        <dbReference type="PROSITE" id="PS50089"/>
    </source>
</evidence>
<dbReference type="SUPFAM" id="SSF57850">
    <property type="entry name" value="RING/U-box"/>
    <property type="match status" value="1"/>
</dbReference>
<dbReference type="InterPro" id="IPR017907">
    <property type="entry name" value="Znf_RING_CS"/>
</dbReference>
<evidence type="ECO:0000256" key="1">
    <source>
        <dbReference type="ARBA" id="ARBA00022723"/>
    </source>
</evidence>
<dbReference type="Gene3D" id="3.30.40.10">
    <property type="entry name" value="Zinc/RING finger domain, C3HC4 (zinc finger)"/>
    <property type="match status" value="1"/>
</dbReference>
<dbReference type="Proteomes" id="UP000245119">
    <property type="component" value="Linkage Group LG5"/>
</dbReference>
<dbReference type="Pfam" id="PF13445">
    <property type="entry name" value="zf-RING_UBOX"/>
    <property type="match status" value="1"/>
</dbReference>
<keyword evidence="5" id="KW-0812">Transmembrane</keyword>
<sequence>MNTSRMDEDKVERLRERLLQCPVCMDEYRDPRLLPCHHTMCSECINNLLVNSPSGRFFRCPQCRRDVCVPRAGIAELPVNFFVRSLQDELGMEEDASGPCQVCHRGSIVSQFHCMDCDLDICRFCIHEHRLIQHKDSNKVSILRMEAHNGGGPMSGASNRKCKFHTEEVVQLFCETCNQPVCVSCSCGEHKKHIVLPLAKKLHSAQNDLQQTLEQLTKERRRVRFSMRQLDGAEIEARDNTQRTLHQIEYRVKELHRLVNTMAEAVVEKVKHEEHMQLTALASRRERLRGLDQRLDIGINFLRGLQEGDVCLELFDAFKSFSAEIDNLRKSSLSSGAIPLCDHRFLLGHHKSFNGYMAATFGTLVTHHTFLCIGGTRAPWKWRLRRTIGVKKILTVVSFLAMVYTILVLLSLCVHNPVDAESIIGLIFVSVITVAACLVYFKT</sequence>
<dbReference type="AlphaFoldDB" id="A0A2T7P907"/>